<sequence length="193" mass="20624">MPINVPNESRGMHDVAPPTWPDNDARGSFPMVTTHTLAGVNQGDAYDHSGQVKSKFGSMFSPVIPGSLKGGDAKKPIVPKKVFSGVPISNGSPHHRRGRDAEDVIRSEHDHIKKSHVSSKDKLLMKKKRFGGTGVITGGTAGQGDTQVRRKVSEEKRFGGPGVLVGMKPGKVPIHPTSGEIKPGEAKQAKGWQ</sequence>
<name>A0A316UVF7_9BASI</name>
<accession>A0A316UVF7</accession>
<organism evidence="2 3">
    <name type="scientific">Jaminaea rosea</name>
    <dbReference type="NCBI Taxonomy" id="1569628"/>
    <lineage>
        <taxon>Eukaryota</taxon>
        <taxon>Fungi</taxon>
        <taxon>Dikarya</taxon>
        <taxon>Basidiomycota</taxon>
        <taxon>Ustilaginomycotina</taxon>
        <taxon>Exobasidiomycetes</taxon>
        <taxon>Microstromatales</taxon>
        <taxon>Microstromatales incertae sedis</taxon>
        <taxon>Jaminaea</taxon>
    </lineage>
</organism>
<feature type="compositionally biased region" description="Basic and acidic residues" evidence="1">
    <location>
        <begin position="147"/>
        <end position="158"/>
    </location>
</feature>
<feature type="region of interest" description="Disordered" evidence="1">
    <location>
        <begin position="135"/>
        <end position="193"/>
    </location>
</feature>
<evidence type="ECO:0000313" key="2">
    <source>
        <dbReference type="EMBL" id="PWN28994.1"/>
    </source>
</evidence>
<dbReference type="AlphaFoldDB" id="A0A316UVF7"/>
<dbReference type="RefSeq" id="XP_025363606.1">
    <property type="nucleotide sequence ID" value="XM_025508132.1"/>
</dbReference>
<keyword evidence="3" id="KW-1185">Reference proteome</keyword>
<proteinExistence type="predicted"/>
<reference evidence="2 3" key="1">
    <citation type="journal article" date="2018" name="Mol. Biol. Evol.">
        <title>Broad Genomic Sampling Reveals a Smut Pathogenic Ancestry of the Fungal Clade Ustilaginomycotina.</title>
        <authorList>
            <person name="Kijpornyongpan T."/>
            <person name="Mondo S.J."/>
            <person name="Barry K."/>
            <person name="Sandor L."/>
            <person name="Lee J."/>
            <person name="Lipzen A."/>
            <person name="Pangilinan J."/>
            <person name="LaButti K."/>
            <person name="Hainaut M."/>
            <person name="Henrissat B."/>
            <person name="Grigoriev I.V."/>
            <person name="Spatafora J.W."/>
            <person name="Aime M.C."/>
        </authorList>
    </citation>
    <scope>NUCLEOTIDE SEQUENCE [LARGE SCALE GENOMIC DNA]</scope>
    <source>
        <strain evidence="2 3">MCA 5214</strain>
    </source>
</reference>
<gene>
    <name evidence="2" type="ORF">BDZ90DRAFT_259058</name>
</gene>
<protein>
    <submittedName>
        <fullName evidence="2">Uncharacterized protein</fullName>
    </submittedName>
</protein>
<feature type="region of interest" description="Disordered" evidence="1">
    <location>
        <begin position="1"/>
        <end position="25"/>
    </location>
</feature>
<dbReference type="EMBL" id="KZ819664">
    <property type="protein sequence ID" value="PWN28994.1"/>
    <property type="molecule type" value="Genomic_DNA"/>
</dbReference>
<dbReference type="Proteomes" id="UP000245884">
    <property type="component" value="Unassembled WGS sequence"/>
</dbReference>
<dbReference type="GeneID" id="37029955"/>
<feature type="compositionally biased region" description="Basic and acidic residues" evidence="1">
    <location>
        <begin position="182"/>
        <end position="193"/>
    </location>
</feature>
<evidence type="ECO:0000313" key="3">
    <source>
        <dbReference type="Proteomes" id="UP000245884"/>
    </source>
</evidence>
<evidence type="ECO:0000256" key="1">
    <source>
        <dbReference type="SAM" id="MobiDB-lite"/>
    </source>
</evidence>